<accession>A0A1Q5U4V3</accession>
<comment type="caution">
    <text evidence="2">The sequence shown here is derived from an EMBL/GenBank/DDBJ whole genome shotgun (WGS) entry which is preliminary data.</text>
</comment>
<dbReference type="EMBL" id="MNBE01000582">
    <property type="protein sequence ID" value="OKP07507.1"/>
    <property type="molecule type" value="Genomic_DNA"/>
</dbReference>
<evidence type="ECO:0000256" key="1">
    <source>
        <dbReference type="SAM" id="MobiDB-lite"/>
    </source>
</evidence>
<name>A0A1Q5U4V3_9EURO</name>
<reference evidence="2 3" key="1">
    <citation type="submission" date="2016-10" db="EMBL/GenBank/DDBJ databases">
        <title>Genome sequence of the ascomycete fungus Penicillium subrubescens.</title>
        <authorList>
            <person name="De Vries R.P."/>
            <person name="Peng M."/>
            <person name="Dilokpimol A."/>
            <person name="Hilden K."/>
            <person name="Makela M.R."/>
            <person name="Grigoriev I."/>
            <person name="Riley R."/>
            <person name="Granchi Z."/>
        </authorList>
    </citation>
    <scope>NUCLEOTIDE SEQUENCE [LARGE SCALE GENOMIC DNA]</scope>
    <source>
        <strain evidence="2 3">CBS 132785</strain>
    </source>
</reference>
<proteinExistence type="predicted"/>
<dbReference type="PANTHER" id="PTHR37535:SF2">
    <property type="entry name" value="FINGER DOMAIN PROTEIN, PUTATIVE (AFU_ORTHOLOGUE AFUA_6G09300)-RELATED"/>
    <property type="match status" value="1"/>
</dbReference>
<gene>
    <name evidence="2" type="ORF">PENSUB_6096</name>
</gene>
<evidence type="ECO:0000313" key="3">
    <source>
        <dbReference type="Proteomes" id="UP000186955"/>
    </source>
</evidence>
<feature type="region of interest" description="Disordered" evidence="1">
    <location>
        <begin position="1"/>
        <end position="42"/>
    </location>
</feature>
<protein>
    <submittedName>
        <fullName evidence="2">Uncharacterized protein</fullName>
    </submittedName>
</protein>
<dbReference type="Pfam" id="PF11917">
    <property type="entry name" value="DUF3435"/>
    <property type="match status" value="1"/>
</dbReference>
<evidence type="ECO:0000313" key="2">
    <source>
        <dbReference type="EMBL" id="OKP07507.1"/>
    </source>
</evidence>
<dbReference type="STRING" id="1316194.A0A1Q5U4V3"/>
<dbReference type="Proteomes" id="UP000186955">
    <property type="component" value="Unassembled WGS sequence"/>
</dbReference>
<dbReference type="AlphaFoldDB" id="A0A1Q5U4V3"/>
<sequence length="343" mass="39269">MTTVKGWQNDAGLSDADVGDSTTDPDIETDNTSSDSDSDGYAEGTKTQIAFIKNRWESNTFIIPEIIHDPSLMLSPHEFLLGILFDDDAFRAPAIRSRDDLRKLWLEDGRQQLQLPLKHEKADHYVFCKVVATRGVIQIVRDQPISSTALGKQYQTFGEIAGFPNLYTHCNRYGGGTILNQSRLVSDAQQNLIMKHASTRTFLNHYLPRRIGTDMQALMRGLEPDTAMMRAVTRMGRWVDTRRPRELTDAQKASVETMPELQDAIHKRDRFALSLKQSRKKSRTELDRHEQLKRDVINTRSRLLYNLRKRVREEFDSSQAVEDIQRQLAAGTAVHDDKTKERL</sequence>
<keyword evidence="3" id="KW-1185">Reference proteome</keyword>
<organism evidence="2 3">
    <name type="scientific">Penicillium subrubescens</name>
    <dbReference type="NCBI Taxonomy" id="1316194"/>
    <lineage>
        <taxon>Eukaryota</taxon>
        <taxon>Fungi</taxon>
        <taxon>Dikarya</taxon>
        <taxon>Ascomycota</taxon>
        <taxon>Pezizomycotina</taxon>
        <taxon>Eurotiomycetes</taxon>
        <taxon>Eurotiomycetidae</taxon>
        <taxon>Eurotiales</taxon>
        <taxon>Aspergillaceae</taxon>
        <taxon>Penicillium</taxon>
    </lineage>
</organism>
<dbReference type="InterPro" id="IPR021842">
    <property type="entry name" value="DUF3435"/>
</dbReference>
<feature type="non-terminal residue" evidence="2">
    <location>
        <position position="343"/>
    </location>
</feature>
<dbReference type="PANTHER" id="PTHR37535">
    <property type="entry name" value="FLUG DOMAIN PROTEIN"/>
    <property type="match status" value="1"/>
</dbReference>